<reference evidence="1 2" key="1">
    <citation type="submission" date="2017-09" db="EMBL/GenBank/DDBJ databases">
        <title>Large-scale bioinformatics analysis of Bacillus genomes uncovers conserved roles of natural products in bacterial physiology.</title>
        <authorList>
            <consortium name="Agbiome Team Llc"/>
            <person name="Bleich R.M."/>
            <person name="Kirk G.J."/>
            <person name="Santa Maria K.C."/>
            <person name="Allen S.E."/>
            <person name="Farag S."/>
            <person name="Shank E.A."/>
            <person name="Bowers A."/>
        </authorList>
    </citation>
    <scope>NUCLEOTIDE SEQUENCE [LARGE SCALE GENOMIC DNA]</scope>
    <source>
        <strain evidence="1 2">AFS003229</strain>
    </source>
</reference>
<dbReference type="InterPro" id="IPR011009">
    <property type="entry name" value="Kinase-like_dom_sf"/>
</dbReference>
<dbReference type="AlphaFoldDB" id="A0AAX0RQC2"/>
<dbReference type="Gene3D" id="1.10.510.10">
    <property type="entry name" value="Transferase(Phosphotransferase) domain 1"/>
    <property type="match status" value="1"/>
</dbReference>
<dbReference type="EMBL" id="NUEQ01000118">
    <property type="protein sequence ID" value="PEJ25041.1"/>
    <property type="molecule type" value="Genomic_DNA"/>
</dbReference>
<evidence type="ECO:0008006" key="3">
    <source>
        <dbReference type="Google" id="ProtNLM"/>
    </source>
</evidence>
<sequence length="196" mass="22727">MEDFNSIIISQNSKKVNIKENPNNYEIIGNGAQGAVLKISPDRCVKLYKNSTHANMEENVLRVASESRFFPKLYESGENFIVMEYFSGPSLGKFLKTEELSEHIANELLLFLKEIEELGFKRIDCMLRHVFIDAQGNLKVIDHVNAFTKSRPFPKKLFQGLDNLGELDKFINYVKNIDEEMYLIWKNSKTLSRYFT</sequence>
<protein>
    <recommendedName>
        <fullName evidence="3">Serine/threonine protein kinase</fullName>
    </recommendedName>
</protein>
<proteinExistence type="predicted"/>
<gene>
    <name evidence="1" type="ORF">CN689_26380</name>
</gene>
<evidence type="ECO:0000313" key="1">
    <source>
        <dbReference type="EMBL" id="PEJ25041.1"/>
    </source>
</evidence>
<dbReference type="RefSeq" id="WP_098177990.1">
    <property type="nucleotide sequence ID" value="NZ_NUEQ01000118.1"/>
</dbReference>
<comment type="caution">
    <text evidence="1">The sequence shown here is derived from an EMBL/GenBank/DDBJ whole genome shotgun (WGS) entry which is preliminary data.</text>
</comment>
<name>A0AAX0RQC2_9BACI</name>
<organism evidence="1 2">
    <name type="scientific">Peribacillus butanolivorans</name>
    <dbReference type="NCBI Taxonomy" id="421767"/>
    <lineage>
        <taxon>Bacteria</taxon>
        <taxon>Bacillati</taxon>
        <taxon>Bacillota</taxon>
        <taxon>Bacilli</taxon>
        <taxon>Bacillales</taxon>
        <taxon>Bacillaceae</taxon>
        <taxon>Peribacillus</taxon>
    </lineage>
</organism>
<evidence type="ECO:0000313" key="2">
    <source>
        <dbReference type="Proteomes" id="UP000220106"/>
    </source>
</evidence>
<dbReference type="SUPFAM" id="SSF56112">
    <property type="entry name" value="Protein kinase-like (PK-like)"/>
    <property type="match status" value="1"/>
</dbReference>
<accession>A0AAX0RQC2</accession>
<dbReference type="Proteomes" id="UP000220106">
    <property type="component" value="Unassembled WGS sequence"/>
</dbReference>